<reference evidence="3" key="1">
    <citation type="journal article" date="2017" name="PLoS ONE">
        <title>The Agassiz's desert tortoise genome provides a resource for the conservation of a threatened species.</title>
        <authorList>
            <person name="Tollis M."/>
            <person name="DeNardo D.F."/>
            <person name="Cornelius J.A."/>
            <person name="Dolby G.A."/>
            <person name="Edwards T."/>
            <person name="Henen B.T."/>
            <person name="Karl A.E."/>
            <person name="Murphy R.W."/>
            <person name="Kusumi K."/>
        </authorList>
    </citation>
    <scope>NUCLEOTIDE SEQUENCE [LARGE SCALE GENOMIC DNA]</scope>
</reference>
<dbReference type="STRING" id="38772.ENSGAGP00000025505"/>
<feature type="compositionally biased region" description="Basic and acidic residues" evidence="1">
    <location>
        <begin position="157"/>
        <end position="167"/>
    </location>
</feature>
<protein>
    <submittedName>
        <fullName evidence="2">Uncharacterized protein</fullName>
    </submittedName>
</protein>
<sequence length="259" mass="25970">MEPACEVSRRGGLAPFAGPRALAAPESAGSPGPEPPNGCTAPLPAKAAYGQDPASCYIPLRRLQDLASMISAEYLHGAASPRPPEPAALPGPQADGGAAAGSPQAPAELGRRSLAGATCCEQPAAELGRAGPAGRGPQEPISALLCSPSPQAPRDAAVGKRTERVELRPVPGPVGQTRGKAEQPFSTTAGSDQEDPDPSAGTLRSAIDIPEPAAGMQLVSSPWYRLAALRESCALLVPAGTGCGGGANRMAGAWKHAGS</sequence>
<feature type="region of interest" description="Disordered" evidence="1">
    <location>
        <begin position="77"/>
        <end position="112"/>
    </location>
</feature>
<evidence type="ECO:0000256" key="1">
    <source>
        <dbReference type="SAM" id="MobiDB-lite"/>
    </source>
</evidence>
<evidence type="ECO:0000313" key="2">
    <source>
        <dbReference type="Ensembl" id="ENSGAGP00000025505.1"/>
    </source>
</evidence>
<feature type="region of interest" description="Disordered" evidence="1">
    <location>
        <begin position="127"/>
        <end position="205"/>
    </location>
</feature>
<evidence type="ECO:0000313" key="3">
    <source>
        <dbReference type="Proteomes" id="UP000291020"/>
    </source>
</evidence>
<keyword evidence="3" id="KW-1185">Reference proteome</keyword>
<proteinExistence type="predicted"/>
<dbReference type="AlphaFoldDB" id="A0A452ICT2"/>
<organism evidence="2 3">
    <name type="scientific">Gopherus agassizii</name>
    <name type="common">Agassiz's desert tortoise</name>
    <dbReference type="NCBI Taxonomy" id="38772"/>
    <lineage>
        <taxon>Eukaryota</taxon>
        <taxon>Metazoa</taxon>
        <taxon>Chordata</taxon>
        <taxon>Craniata</taxon>
        <taxon>Vertebrata</taxon>
        <taxon>Euteleostomi</taxon>
        <taxon>Archelosauria</taxon>
        <taxon>Testudinata</taxon>
        <taxon>Testudines</taxon>
        <taxon>Cryptodira</taxon>
        <taxon>Durocryptodira</taxon>
        <taxon>Testudinoidea</taxon>
        <taxon>Testudinidae</taxon>
        <taxon>Gopherus</taxon>
    </lineage>
</organism>
<reference evidence="2" key="3">
    <citation type="submission" date="2025-09" db="UniProtKB">
        <authorList>
            <consortium name="Ensembl"/>
        </authorList>
    </citation>
    <scope>IDENTIFICATION</scope>
</reference>
<dbReference type="Proteomes" id="UP000291020">
    <property type="component" value="Unassembled WGS sequence"/>
</dbReference>
<reference evidence="2" key="2">
    <citation type="submission" date="2025-08" db="UniProtKB">
        <authorList>
            <consortium name="Ensembl"/>
        </authorList>
    </citation>
    <scope>IDENTIFICATION</scope>
</reference>
<name>A0A452ICT2_9SAUR</name>
<feature type="region of interest" description="Disordered" evidence="1">
    <location>
        <begin position="1"/>
        <end position="45"/>
    </location>
</feature>
<feature type="compositionally biased region" description="Low complexity" evidence="1">
    <location>
        <begin position="90"/>
        <end position="107"/>
    </location>
</feature>
<accession>A0A452ICT2</accession>
<dbReference type="Ensembl" id="ENSGAGT00000029027.1">
    <property type="protein sequence ID" value="ENSGAGP00000025505.1"/>
    <property type="gene ID" value="ENSGAGG00000018636.1"/>
</dbReference>